<reference evidence="2" key="2">
    <citation type="submission" date="2023-06" db="EMBL/GenBank/DDBJ databases">
        <authorList>
            <person name="Swenson N.G."/>
            <person name="Wegrzyn J.L."/>
            <person name="Mcevoy S.L."/>
        </authorList>
    </citation>
    <scope>NUCLEOTIDE SEQUENCE</scope>
    <source>
        <strain evidence="2">NS2018</strain>
        <tissue evidence="2">Leaf</tissue>
    </source>
</reference>
<evidence type="ECO:0008006" key="4">
    <source>
        <dbReference type="Google" id="ProtNLM"/>
    </source>
</evidence>
<proteinExistence type="predicted"/>
<protein>
    <recommendedName>
        <fullName evidence="4">F-box protein</fullName>
    </recommendedName>
</protein>
<dbReference type="Proteomes" id="UP001168877">
    <property type="component" value="Unassembled WGS sequence"/>
</dbReference>
<sequence>MATVVLMLNSYSVSLALPQQPAFFYSTRTDLGKQFTIGTDSDQSKNTNKWRKFVSCQDDQFSHMNRNQVVFVNGALHWLTGSSSRILALNLDCDVWRKISLPDEVCYGSGNRIYLLESDGCLSVIQISDVWMKTWVLKDYYSEEWHAVDRCWEPLELCLGTLER</sequence>
<organism evidence="2 3">
    <name type="scientific">Acer saccharum</name>
    <name type="common">Sugar maple</name>
    <dbReference type="NCBI Taxonomy" id="4024"/>
    <lineage>
        <taxon>Eukaryota</taxon>
        <taxon>Viridiplantae</taxon>
        <taxon>Streptophyta</taxon>
        <taxon>Embryophyta</taxon>
        <taxon>Tracheophyta</taxon>
        <taxon>Spermatophyta</taxon>
        <taxon>Magnoliopsida</taxon>
        <taxon>eudicotyledons</taxon>
        <taxon>Gunneridae</taxon>
        <taxon>Pentapetalae</taxon>
        <taxon>rosids</taxon>
        <taxon>malvids</taxon>
        <taxon>Sapindales</taxon>
        <taxon>Sapindaceae</taxon>
        <taxon>Hippocastanoideae</taxon>
        <taxon>Acereae</taxon>
        <taxon>Acer</taxon>
    </lineage>
</organism>
<feature type="signal peptide" evidence="1">
    <location>
        <begin position="1"/>
        <end position="16"/>
    </location>
</feature>
<dbReference type="InterPro" id="IPR055290">
    <property type="entry name" value="At3g26010-like"/>
</dbReference>
<dbReference type="PANTHER" id="PTHR35546:SF9">
    <property type="entry name" value="F-BOX ASSOCIATED DOMAIN-CONTAINING PROTEIN"/>
    <property type="match status" value="1"/>
</dbReference>
<dbReference type="AlphaFoldDB" id="A0AA39RTV2"/>
<name>A0AA39RTV2_ACESA</name>
<evidence type="ECO:0000313" key="3">
    <source>
        <dbReference type="Proteomes" id="UP001168877"/>
    </source>
</evidence>
<accession>A0AA39RTV2</accession>
<feature type="chain" id="PRO_5041276517" description="F-box protein" evidence="1">
    <location>
        <begin position="17"/>
        <end position="164"/>
    </location>
</feature>
<dbReference type="PANTHER" id="PTHR35546">
    <property type="entry name" value="F-BOX PROTEIN INTERACTION DOMAIN PROTEIN-RELATED"/>
    <property type="match status" value="1"/>
</dbReference>
<evidence type="ECO:0000313" key="2">
    <source>
        <dbReference type="EMBL" id="KAK0580025.1"/>
    </source>
</evidence>
<keyword evidence="3" id="KW-1185">Reference proteome</keyword>
<comment type="caution">
    <text evidence="2">The sequence shown here is derived from an EMBL/GenBank/DDBJ whole genome shotgun (WGS) entry which is preliminary data.</text>
</comment>
<evidence type="ECO:0000256" key="1">
    <source>
        <dbReference type="SAM" id="SignalP"/>
    </source>
</evidence>
<dbReference type="EMBL" id="JAUESC010000385">
    <property type="protein sequence ID" value="KAK0580025.1"/>
    <property type="molecule type" value="Genomic_DNA"/>
</dbReference>
<gene>
    <name evidence="2" type="ORF">LWI29_035269</name>
</gene>
<keyword evidence="1" id="KW-0732">Signal</keyword>
<reference evidence="2" key="1">
    <citation type="journal article" date="2022" name="Plant J.">
        <title>Strategies of tolerance reflected in two North American maple genomes.</title>
        <authorList>
            <person name="McEvoy S.L."/>
            <person name="Sezen U.U."/>
            <person name="Trouern-Trend A."/>
            <person name="McMahon S.M."/>
            <person name="Schaberg P.G."/>
            <person name="Yang J."/>
            <person name="Wegrzyn J.L."/>
            <person name="Swenson N.G."/>
        </authorList>
    </citation>
    <scope>NUCLEOTIDE SEQUENCE</scope>
    <source>
        <strain evidence="2">NS2018</strain>
    </source>
</reference>